<feature type="binding site" evidence="7">
    <location>
        <position position="66"/>
    </location>
    <ligand>
        <name>5-hydroxyisourate</name>
        <dbReference type="ChEBI" id="CHEBI:18072"/>
    </ligand>
</feature>
<feature type="active site" description="Charge relay system" evidence="6">
    <location>
        <position position="20"/>
    </location>
</feature>
<feature type="binding site" evidence="7">
    <location>
        <position position="259"/>
    </location>
    <ligand>
        <name>urate</name>
        <dbReference type="ChEBI" id="CHEBI:17775"/>
    </ligand>
</feature>
<proteinExistence type="inferred from homology"/>
<reference evidence="9" key="1">
    <citation type="submission" date="2014-05" db="EMBL/GenBank/DDBJ databases">
        <title>The transcriptome of the halophilic microalga Tetraselmis sp. GSL018 isolated from the Great Salt Lake, Utah.</title>
        <authorList>
            <person name="Jinkerson R.E."/>
            <person name="D'Adamo S."/>
            <person name="Posewitz M.C."/>
        </authorList>
    </citation>
    <scope>NUCLEOTIDE SEQUENCE</scope>
    <source>
        <strain evidence="9">GSL018</strain>
    </source>
</reference>
<feature type="binding site" evidence="7">
    <location>
        <position position="65"/>
    </location>
    <ligand>
        <name>O2</name>
        <dbReference type="ChEBI" id="CHEBI:15379"/>
    </ligand>
</feature>
<evidence type="ECO:0000256" key="8">
    <source>
        <dbReference type="RuleBase" id="RU004455"/>
    </source>
</evidence>
<evidence type="ECO:0000256" key="1">
    <source>
        <dbReference type="ARBA" id="ARBA00004831"/>
    </source>
</evidence>
<dbReference type="GO" id="GO:0005777">
    <property type="term" value="C:peroxisome"/>
    <property type="evidence" value="ECO:0007669"/>
    <property type="project" value="UniProtKB-SubCell"/>
</dbReference>
<evidence type="ECO:0000256" key="3">
    <source>
        <dbReference type="ARBA" id="ARBA00022631"/>
    </source>
</evidence>
<feature type="binding site" evidence="7">
    <location>
        <position position="233"/>
    </location>
    <ligand>
        <name>urate</name>
        <dbReference type="ChEBI" id="CHEBI:17775"/>
    </ligand>
</feature>
<keyword evidence="4 5" id="KW-0560">Oxidoreductase</keyword>
<dbReference type="PRINTS" id="PR00093">
    <property type="entry name" value="URICASE"/>
</dbReference>
<dbReference type="NCBIfam" id="TIGR03383">
    <property type="entry name" value="urate_oxi"/>
    <property type="match status" value="1"/>
</dbReference>
<feature type="binding site" evidence="7">
    <location>
        <position position="232"/>
    </location>
    <ligand>
        <name>urate</name>
        <dbReference type="ChEBI" id="CHEBI:17775"/>
    </ligand>
</feature>
<feature type="binding site" evidence="7">
    <location>
        <position position="233"/>
    </location>
    <ligand>
        <name>5-hydroxyisourate</name>
        <dbReference type="ChEBI" id="CHEBI:18072"/>
    </ligand>
</feature>
<feature type="active site" description="Charge relay system" evidence="6">
    <location>
        <position position="65"/>
    </location>
</feature>
<accession>A0A061R258</accession>
<comment type="function">
    <text evidence="5 8">Catalyzes the oxidation of uric acid to 5-hydroxyisourate, which is further processed to form (S)-allantoin.</text>
</comment>
<evidence type="ECO:0000313" key="9">
    <source>
        <dbReference type="EMBL" id="JAC64780.1"/>
    </source>
</evidence>
<name>A0A061R258_9CHLO</name>
<keyword evidence="5" id="KW-0576">Peroxisome</keyword>
<evidence type="ECO:0000256" key="7">
    <source>
        <dbReference type="PIRSR" id="PIRSR000241-2"/>
    </source>
</evidence>
<feature type="binding site" evidence="7">
    <location>
        <position position="185"/>
    </location>
    <ligand>
        <name>urate</name>
        <dbReference type="ChEBI" id="CHEBI:17775"/>
    </ligand>
</feature>
<organism evidence="9">
    <name type="scientific">Tetraselmis sp. GSL018</name>
    <dbReference type="NCBI Taxonomy" id="582737"/>
    <lineage>
        <taxon>Eukaryota</taxon>
        <taxon>Viridiplantae</taxon>
        <taxon>Chlorophyta</taxon>
        <taxon>core chlorophytes</taxon>
        <taxon>Chlorodendrophyceae</taxon>
        <taxon>Chlorodendrales</taxon>
        <taxon>Chlorodendraceae</taxon>
        <taxon>Tetraselmis</taxon>
    </lineage>
</organism>
<dbReference type="PANTHER" id="PTHR42874">
    <property type="entry name" value="URICASE"/>
    <property type="match status" value="1"/>
</dbReference>
<dbReference type="Gene3D" id="3.10.270.10">
    <property type="entry name" value="Urate Oxidase"/>
    <property type="match status" value="1"/>
</dbReference>
<feature type="binding site" evidence="7">
    <location>
        <position position="65"/>
    </location>
    <ligand>
        <name>5-hydroxyisourate</name>
        <dbReference type="ChEBI" id="CHEBI:18072"/>
    </ligand>
</feature>
<dbReference type="AlphaFoldDB" id="A0A061R258"/>
<evidence type="ECO:0000256" key="6">
    <source>
        <dbReference type="PIRSR" id="PIRSR000241-1"/>
    </source>
</evidence>
<dbReference type="SUPFAM" id="SSF55620">
    <property type="entry name" value="Tetrahydrobiopterin biosynthesis enzymes-like"/>
    <property type="match status" value="2"/>
</dbReference>
<sequence length="308" mass="34736">MAGRPVTREGATLRLHQHGKDRVRVGRTWREGNDHYFVEWNVRVALESGMEKAFLEGDNTGMTPTDTCKNTCYYMAKQCKQRTSPENYALRLATHFVDTYPLVTKAKIWVDEQPWRRVLINGEPHEHGFSVSGTEVHTVFASMDKARRSEVVSGLRDWRVLKTTQSGYEGYLKDDFTSLRETRDRIVATSVTATWKYSGHVDDYRRTFEAVKAAMADAFFGPVKGGIYSPSVQYTLFEMARIALSRVPELSSVYLNMPNLHFVPCCPPGCSGGACEFEDDVYIATSEPHGAIEACVTRDGMQAHISKL</sequence>
<keyword evidence="3 5" id="KW-0659">Purine metabolism</keyword>
<dbReference type="PANTHER" id="PTHR42874:SF1">
    <property type="entry name" value="URICASE"/>
    <property type="match status" value="1"/>
</dbReference>
<comment type="catalytic activity">
    <reaction evidence="5 8">
        <text>urate + O2 + H2O = 5-hydroxyisourate + H2O2</text>
        <dbReference type="Rhea" id="RHEA:21368"/>
        <dbReference type="ChEBI" id="CHEBI:15377"/>
        <dbReference type="ChEBI" id="CHEBI:15379"/>
        <dbReference type="ChEBI" id="CHEBI:16240"/>
        <dbReference type="ChEBI" id="CHEBI:17775"/>
        <dbReference type="ChEBI" id="CHEBI:18072"/>
        <dbReference type="EC" id="1.7.3.3"/>
    </reaction>
</comment>
<dbReference type="PIRSF" id="PIRSF000241">
    <property type="entry name" value="Urate_oxidase"/>
    <property type="match status" value="1"/>
</dbReference>
<feature type="active site" description="Charge relay system" evidence="6">
    <location>
        <position position="261"/>
    </location>
</feature>
<dbReference type="EMBL" id="GBEZ01022019">
    <property type="protein sequence ID" value="JAC64780.1"/>
    <property type="molecule type" value="Transcribed_RNA"/>
</dbReference>
<evidence type="ECO:0000256" key="4">
    <source>
        <dbReference type="ARBA" id="ARBA00023002"/>
    </source>
</evidence>
<feature type="binding site" evidence="7">
    <location>
        <position position="66"/>
    </location>
    <ligand>
        <name>urate</name>
        <dbReference type="ChEBI" id="CHEBI:17775"/>
    </ligand>
</feature>
<dbReference type="GO" id="GO:0006145">
    <property type="term" value="P:purine nucleobase catabolic process"/>
    <property type="evidence" value="ECO:0007669"/>
    <property type="project" value="TreeGrafter"/>
</dbReference>
<dbReference type="Pfam" id="PF01014">
    <property type="entry name" value="Uricase"/>
    <property type="match status" value="2"/>
</dbReference>
<feature type="binding site" evidence="7">
    <location>
        <position position="259"/>
    </location>
    <ligand>
        <name>O2</name>
        <dbReference type="ChEBI" id="CHEBI:15379"/>
    </ligand>
</feature>
<feature type="binding site" evidence="7">
    <location>
        <position position="65"/>
    </location>
    <ligand>
        <name>urate</name>
        <dbReference type="ChEBI" id="CHEBI:17775"/>
    </ligand>
</feature>
<protein>
    <recommendedName>
        <fullName evidence="5 8">Uricase</fullName>
        <ecNumber evidence="5 8">1.7.3.3</ecNumber>
    </recommendedName>
    <alternativeName>
        <fullName evidence="5">Urate oxidase</fullName>
    </alternativeName>
</protein>
<dbReference type="InterPro" id="IPR002042">
    <property type="entry name" value="Uricase"/>
</dbReference>
<feature type="binding site" evidence="7">
    <location>
        <position position="232"/>
    </location>
    <ligand>
        <name>5-hydroxyisourate</name>
        <dbReference type="ChEBI" id="CHEBI:18072"/>
    </ligand>
</feature>
<dbReference type="EC" id="1.7.3.3" evidence="5 8"/>
<dbReference type="GO" id="GO:0004846">
    <property type="term" value="F:urate oxidase activity"/>
    <property type="evidence" value="ECO:0007669"/>
    <property type="project" value="UniProtKB-EC"/>
</dbReference>
<comment type="similarity">
    <text evidence="2 5 8">Belongs to the uricase family.</text>
</comment>
<comment type="pathway">
    <text evidence="1 5">Purine metabolism; urate degradation; (S)-allantoin from urate: step 1/3.</text>
</comment>
<evidence type="ECO:0000256" key="2">
    <source>
        <dbReference type="ARBA" id="ARBA00009760"/>
    </source>
</evidence>
<gene>
    <name evidence="9" type="ORF">TSPGSL018_17541</name>
</gene>
<feature type="binding site" evidence="7">
    <location>
        <position position="185"/>
    </location>
    <ligand>
        <name>5-hydroxyisourate</name>
        <dbReference type="ChEBI" id="CHEBI:18072"/>
    </ligand>
</feature>
<evidence type="ECO:0000256" key="5">
    <source>
        <dbReference type="PIRNR" id="PIRNR000241"/>
    </source>
</evidence>
<dbReference type="UniPathway" id="UPA00394">
    <property type="reaction ID" value="UER00650"/>
</dbReference>
<feature type="binding site" evidence="7">
    <location>
        <position position="259"/>
    </location>
    <ligand>
        <name>5-hydroxyisourate</name>
        <dbReference type="ChEBI" id="CHEBI:18072"/>
    </ligand>
</feature>
<comment type="subcellular location">
    <subcellularLocation>
        <location evidence="5">Peroxisome</location>
    </subcellularLocation>
</comment>
<dbReference type="GO" id="GO:0019628">
    <property type="term" value="P:urate catabolic process"/>
    <property type="evidence" value="ECO:0007669"/>
    <property type="project" value="UniProtKB-UniPathway"/>
</dbReference>